<evidence type="ECO:0000313" key="3">
    <source>
        <dbReference type="EMBL" id="THE13038.1"/>
    </source>
</evidence>
<dbReference type="InterPro" id="IPR000086">
    <property type="entry name" value="NUDIX_hydrolase_dom"/>
</dbReference>
<reference evidence="3 4" key="1">
    <citation type="journal article" date="2019" name="Indoor Air">
        <title>Impacts of indoor surface finishes on bacterial viability.</title>
        <authorList>
            <person name="Hu J."/>
            <person name="Maamar S.B."/>
            <person name="Glawe A.J."/>
            <person name="Gottel N."/>
            <person name="Gilbert J.A."/>
            <person name="Hartmann E.M."/>
        </authorList>
    </citation>
    <scope>NUCLEOTIDE SEQUENCE [LARGE SCALE GENOMIC DNA]</scope>
    <source>
        <strain evidence="3 4">AF060A6</strain>
    </source>
</reference>
<dbReference type="AlphaFoldDB" id="A0A4S3PTT6"/>
<proteinExistence type="inferred from homology"/>
<dbReference type="Gene3D" id="3.90.79.10">
    <property type="entry name" value="Nucleoside Triphosphate Pyrophosphohydrolase"/>
    <property type="match status" value="1"/>
</dbReference>
<dbReference type="RefSeq" id="WP_136379315.1">
    <property type="nucleotide sequence ID" value="NZ_SLUB01000012.1"/>
</dbReference>
<dbReference type="InterPro" id="IPR015797">
    <property type="entry name" value="NUDIX_hydrolase-like_dom_sf"/>
</dbReference>
<feature type="domain" description="Nudix hydrolase" evidence="2">
    <location>
        <begin position="25"/>
        <end position="158"/>
    </location>
</feature>
<dbReference type="PANTHER" id="PTHR43736">
    <property type="entry name" value="ADP-RIBOSE PYROPHOSPHATASE"/>
    <property type="match status" value="1"/>
</dbReference>
<evidence type="ECO:0000313" key="4">
    <source>
        <dbReference type="Proteomes" id="UP000306477"/>
    </source>
</evidence>
<dbReference type="Pfam" id="PF00293">
    <property type="entry name" value="NUDIX"/>
    <property type="match status" value="1"/>
</dbReference>
<dbReference type="CDD" id="cd02883">
    <property type="entry name" value="NUDIX_Hydrolase"/>
    <property type="match status" value="1"/>
</dbReference>
<name>A0A4S3PTT6_9BACI</name>
<dbReference type="PROSITE" id="PS51462">
    <property type="entry name" value="NUDIX"/>
    <property type="match status" value="1"/>
</dbReference>
<organism evidence="3 4">
    <name type="scientific">Bacillus timonensis</name>
    <dbReference type="NCBI Taxonomy" id="1033734"/>
    <lineage>
        <taxon>Bacteria</taxon>
        <taxon>Bacillati</taxon>
        <taxon>Bacillota</taxon>
        <taxon>Bacilli</taxon>
        <taxon>Bacillales</taxon>
        <taxon>Bacillaceae</taxon>
        <taxon>Bacillus</taxon>
    </lineage>
</organism>
<gene>
    <name evidence="3" type="ORF">E1I69_09205</name>
</gene>
<comment type="similarity">
    <text evidence="1">Belongs to the Nudix hydrolase family.</text>
</comment>
<dbReference type="SUPFAM" id="SSF55811">
    <property type="entry name" value="Nudix"/>
    <property type="match status" value="1"/>
</dbReference>
<dbReference type="OrthoDB" id="9804442at2"/>
<dbReference type="PANTHER" id="PTHR43736:SF1">
    <property type="entry name" value="DIHYDRONEOPTERIN TRIPHOSPHATE DIPHOSPHATASE"/>
    <property type="match status" value="1"/>
</dbReference>
<keyword evidence="4" id="KW-1185">Reference proteome</keyword>
<evidence type="ECO:0000259" key="2">
    <source>
        <dbReference type="PROSITE" id="PS51462"/>
    </source>
</evidence>
<protein>
    <submittedName>
        <fullName evidence="3">NUDIX domain-containing protein</fullName>
    </submittedName>
</protein>
<dbReference type="Proteomes" id="UP000306477">
    <property type="component" value="Unassembled WGS sequence"/>
</dbReference>
<comment type="caution">
    <text evidence="3">The sequence shown here is derived from an EMBL/GenBank/DDBJ whole genome shotgun (WGS) entry which is preliminary data.</text>
</comment>
<dbReference type="EMBL" id="SLUB01000012">
    <property type="protein sequence ID" value="THE13038.1"/>
    <property type="molecule type" value="Genomic_DNA"/>
</dbReference>
<sequence length="163" mass="19266">MTKKYVNWGSAKVKLTWNPVPQLPPRELITSVHAFCFKDGKLLLVKLQDRGWDFPGGHIELNESPEECIKREAYEEGYVTGRCYQLGYIVVDHSENLNWNESSPYPKVGYQVFYRMDIDALHEFLEMYESKERLLIDPNDVKKYYVHWNELYQEILDLALSQL</sequence>
<evidence type="ECO:0000256" key="1">
    <source>
        <dbReference type="ARBA" id="ARBA00005582"/>
    </source>
</evidence>
<accession>A0A4S3PTT6</accession>